<keyword evidence="4 5" id="KW-0472">Membrane</keyword>
<dbReference type="GO" id="GO:0005886">
    <property type="term" value="C:plasma membrane"/>
    <property type="evidence" value="ECO:0007669"/>
    <property type="project" value="InterPro"/>
</dbReference>
<evidence type="ECO:0000256" key="5">
    <source>
        <dbReference type="SAM" id="Phobius"/>
    </source>
</evidence>
<comment type="caution">
    <text evidence="7">The sequence shown here is derived from an EMBL/GenBank/DDBJ whole genome shotgun (WGS) entry which is preliminary data.</text>
</comment>
<name>A0A6N9NJT2_9FLAO</name>
<feature type="domain" description="Translocation and assembly module TamB C-terminal" evidence="6">
    <location>
        <begin position="1191"/>
        <end position="1652"/>
    </location>
</feature>
<evidence type="ECO:0000256" key="1">
    <source>
        <dbReference type="ARBA" id="ARBA00004167"/>
    </source>
</evidence>
<evidence type="ECO:0000313" key="8">
    <source>
        <dbReference type="Proteomes" id="UP000470771"/>
    </source>
</evidence>
<evidence type="ECO:0000259" key="6">
    <source>
        <dbReference type="Pfam" id="PF04357"/>
    </source>
</evidence>
<evidence type="ECO:0000256" key="2">
    <source>
        <dbReference type="ARBA" id="ARBA00022692"/>
    </source>
</evidence>
<feature type="transmembrane region" description="Helical" evidence="5">
    <location>
        <begin position="20"/>
        <end position="38"/>
    </location>
</feature>
<keyword evidence="8" id="KW-1185">Reference proteome</keyword>
<dbReference type="Pfam" id="PF04357">
    <property type="entry name" value="TamB"/>
    <property type="match status" value="1"/>
</dbReference>
<accession>A0A6N9NJT2</accession>
<sequence length="1683" mass="189197">MYTLNTQKSLVTLKKIARILLFILLGLIVIFGILVITIRTEKAQNFITQKTISFVAEKTQTKIALEHIYLGFFDLIQLQGLYAEDLNKDTLIYAQELNVSIDLFSLMGKKINISSIELKNSTVNLSTNADNGDFNFQFFIDAFASEDTSAVQETPTDSSSSWGFGVDELHLSNVRFRMKDPYNGINVNTRIGDLTIDMDKFDLNREIIKAESIEINQLDLIVELFKGNSTDISQDTSELTYQFGAESISIDKSNVIFKDQLGGIDLNTSIGNLEIVVNDFDLIHQKINLETIKIVDSKLDFNQSAVAEKETNNDSAISASSDWLVDVGMVNWKDFEFNYNDNNIAPIEKGIDFSHLGILISSLEGSNLHYNGIKDITASFSDFLVTEKSGFGINQLQTDIALEAQKATLSNLLFKTANGTIIKDYASISFNSLETIGDDLNALNFDILLNNSKVAINDLFHFSPELSENELLAKNNGQIFTISTNLNGNLQNLKINQLFFSGYRDTRISINGIVKEVLEVEHSYFDLKINTIHTTEKDLKTMLGTNLFPEGITLPRRITIDGSIKGNQKDLASTLTLKSDLTNGSIALNLTNTTDSVENIAYKAALKFSKIELGKIIQDTAFGAVNLEAYLDGQGVDFENIESIVRANINEFTYNRYTYSDLVIDGKLMDKTFMGNASMNDTNLIFKFDGLVSMNDSIPEYKFKLDLEGIDMQRLNLTTNDYRIQSAITADLTGNTIDDIVGNFQIKGFQIKQNEEFYRIDSLLFVSFKDTANSNISIDSDLLTGSFKGNIAFSELGNSMKKFFQGYYNDTINSSLNRDNQKFDFELTLRNNPILSEILLPELQTFEGGYIKGEFNSNQDLFNVNLSVPNVNYSDVQVDSLSINVRANNRQLDYELNLQRVSYQDYLLKNIAFYGQAENDTLTSTFQQLDDNESLNYFIEAISYQTSDGVVLKFLNDNVILDQQKWKINAKNEFIFSENTQVKNFKLTHKNESIQISNPKENTNELKFDFNGFKLENFLNLVENTKSDSIELLTGILNGSSTIWTTNDVLRFKADLKLDSLYFLNQPAGNLSISANHVSNIIDFTGALTGYDNDVNLEGKYTDSLSTFDFNVDIKKLQLKTLESFSFDQLKSSEGYLSGSISLKGTAEDPIVKGSIKMNNAKLRSTYLNSYYTIGNDKITFDKNTLRFNHFTVKDSSANSFSIDGNIVFNTIDQYNFDLVIKSKNFQALNTNKEGDNDLFYGKVLFSSNIKVKGNQDKPIINADLKLNEGTDFTFVLPNDDPSEISREGVVVFVDKSEDPNSIFARDKSSDTAQSNILGLDVTARIEIDEKTNFNIVVDPIAGDKLNLLGGGVINAQIDQSGKVTLIGRYIINSGFYDLTLYDVVKRKFEIKPGSSITWSGDPLEAEMDISAIYNVKASPIDLLSQQSAALSESERLAYQEKLPFDVYLIMKNQLMKPDISFKIDLDDDDKAALNGIVYAKLQELNEQESELNKQVFALIILRRFIASNSFNDQNDGSNLARNSVSKVLNQQLNRLSDRYVKGVNLELNVDSYEDYSTTSNSYEGRTEVNLAVSKSFLNDRISVKVGGDVDIEGERAKRNTVSDFAGDVTIEYSITEDGRYKAKLYRDNRFEGIIEGDIVETGVALIYTRDYETLKQLFRKPENLKEEEEIELPEEPINETEE</sequence>
<comment type="subcellular location">
    <subcellularLocation>
        <location evidence="1">Membrane</location>
        <topology evidence="1">Single-pass membrane protein</topology>
    </subcellularLocation>
</comment>
<protein>
    <recommendedName>
        <fullName evidence="6">Translocation and assembly module TamB C-terminal domain-containing protein</fullName>
    </recommendedName>
</protein>
<dbReference type="EMBL" id="WWNE01000012">
    <property type="protein sequence ID" value="NBG66948.1"/>
    <property type="molecule type" value="Genomic_DNA"/>
</dbReference>
<proteinExistence type="predicted"/>
<dbReference type="Proteomes" id="UP000470771">
    <property type="component" value="Unassembled WGS sequence"/>
</dbReference>
<keyword evidence="2 5" id="KW-0812">Transmembrane</keyword>
<evidence type="ECO:0000313" key="7">
    <source>
        <dbReference type="EMBL" id="NBG66948.1"/>
    </source>
</evidence>
<evidence type="ECO:0000256" key="3">
    <source>
        <dbReference type="ARBA" id="ARBA00022989"/>
    </source>
</evidence>
<organism evidence="7 8">
    <name type="scientific">Acidiluteibacter ferrifornacis</name>
    <dbReference type="NCBI Taxonomy" id="2692424"/>
    <lineage>
        <taxon>Bacteria</taxon>
        <taxon>Pseudomonadati</taxon>
        <taxon>Bacteroidota</taxon>
        <taxon>Flavobacteriia</taxon>
        <taxon>Flavobacteriales</taxon>
        <taxon>Cryomorphaceae</taxon>
        <taxon>Acidiluteibacter</taxon>
    </lineage>
</organism>
<dbReference type="GO" id="GO:0009306">
    <property type="term" value="P:protein secretion"/>
    <property type="evidence" value="ECO:0007669"/>
    <property type="project" value="InterPro"/>
</dbReference>
<gene>
    <name evidence="7" type="ORF">GQN54_12540</name>
</gene>
<reference evidence="7 8" key="1">
    <citation type="submission" date="2019-12" db="EMBL/GenBank/DDBJ databases">
        <authorList>
            <person name="Zhao J."/>
        </authorList>
    </citation>
    <scope>NUCLEOTIDE SEQUENCE [LARGE SCALE GENOMIC DNA]</scope>
    <source>
        <strain evidence="7 8">S-15</strain>
    </source>
</reference>
<dbReference type="InterPro" id="IPR007452">
    <property type="entry name" value="TamB_C"/>
</dbReference>
<evidence type="ECO:0000256" key="4">
    <source>
        <dbReference type="ARBA" id="ARBA00023136"/>
    </source>
</evidence>
<keyword evidence="3 5" id="KW-1133">Transmembrane helix</keyword>
<dbReference type="RefSeq" id="WP_160633901.1">
    <property type="nucleotide sequence ID" value="NZ_WWNE01000012.1"/>
</dbReference>